<protein>
    <recommendedName>
        <fullName evidence="1">Protein-glutamine gamma-glutamyltransferase-like C-terminal domain-containing protein</fullName>
    </recommendedName>
</protein>
<accession>A0A382RJW3</accession>
<dbReference type="InterPro" id="IPR025403">
    <property type="entry name" value="TgpA-like_C"/>
</dbReference>
<reference evidence="2" key="1">
    <citation type="submission" date="2018-05" db="EMBL/GenBank/DDBJ databases">
        <authorList>
            <person name="Lanie J.A."/>
            <person name="Ng W.-L."/>
            <person name="Kazmierczak K.M."/>
            <person name="Andrzejewski T.M."/>
            <person name="Davidsen T.M."/>
            <person name="Wayne K.J."/>
            <person name="Tettelin H."/>
            <person name="Glass J.I."/>
            <person name="Rusch D."/>
            <person name="Podicherti R."/>
            <person name="Tsui H.-C.T."/>
            <person name="Winkler M.E."/>
        </authorList>
    </citation>
    <scope>NUCLEOTIDE SEQUENCE</scope>
</reference>
<feature type="non-terminal residue" evidence="2">
    <location>
        <position position="1"/>
    </location>
</feature>
<gene>
    <name evidence="2" type="ORF">METZ01_LOCUS350833</name>
</gene>
<evidence type="ECO:0000313" key="2">
    <source>
        <dbReference type="EMBL" id="SVC97979.1"/>
    </source>
</evidence>
<proteinExistence type="predicted"/>
<feature type="domain" description="Protein-glutamine gamma-glutamyltransferase-like C-terminal" evidence="1">
    <location>
        <begin position="38"/>
        <end position="99"/>
    </location>
</feature>
<evidence type="ECO:0000259" key="1">
    <source>
        <dbReference type="Pfam" id="PF13559"/>
    </source>
</evidence>
<organism evidence="2">
    <name type="scientific">marine metagenome</name>
    <dbReference type="NCBI Taxonomy" id="408172"/>
    <lineage>
        <taxon>unclassified sequences</taxon>
        <taxon>metagenomes</taxon>
        <taxon>ecological metagenomes</taxon>
    </lineage>
</organism>
<sequence length="119" mass="13445">LTKLLSALVPKEIKNLSLLKFKQSGISISNAAEAMYIYHQLIDLGGKLGVNRSPSETPKEFQPRLFKILQHKLVATSTEFFQLALYGNSEISDKDLSELKYQLSELKKEVKRKSAEGYI</sequence>
<dbReference type="Pfam" id="PF13559">
    <property type="entry name" value="DUF4129"/>
    <property type="match status" value="1"/>
</dbReference>
<dbReference type="EMBL" id="UINC01122270">
    <property type="protein sequence ID" value="SVC97979.1"/>
    <property type="molecule type" value="Genomic_DNA"/>
</dbReference>
<dbReference type="AlphaFoldDB" id="A0A382RJW3"/>
<name>A0A382RJW3_9ZZZZ</name>